<reference evidence="3" key="1">
    <citation type="submission" date="2023-02" db="EMBL/GenBank/DDBJ databases">
        <title>Identification and recombinant expression of a fungal hydrolase from Papiliotrema laurentii that hydrolyzes apple cutin and clears colloidal polyester polyurethane.</title>
        <authorList>
            <consortium name="DOE Joint Genome Institute"/>
            <person name="Roman V.A."/>
            <person name="Bojanowski C."/>
            <person name="Crable B.R."/>
            <person name="Wagner D.N."/>
            <person name="Hung C.S."/>
            <person name="Nadeau L.J."/>
            <person name="Schratz L."/>
            <person name="Haridas S."/>
            <person name="Pangilinan J."/>
            <person name="Lipzen A."/>
            <person name="Na H."/>
            <person name="Yan M."/>
            <person name="Ng V."/>
            <person name="Grigoriev I.V."/>
            <person name="Spatafora J.W."/>
            <person name="Barlow D."/>
            <person name="Biffinger J."/>
            <person name="Kelley-Loughnane N."/>
            <person name="Varaljay V.A."/>
            <person name="Crookes-Goodson W.J."/>
        </authorList>
    </citation>
    <scope>NUCLEOTIDE SEQUENCE</scope>
    <source>
        <strain evidence="3">5307AH</strain>
    </source>
</reference>
<protein>
    <submittedName>
        <fullName evidence="3">Uncharacterized protein</fullName>
    </submittedName>
</protein>
<dbReference type="Proteomes" id="UP001182556">
    <property type="component" value="Unassembled WGS sequence"/>
</dbReference>
<evidence type="ECO:0000313" key="4">
    <source>
        <dbReference type="Proteomes" id="UP001182556"/>
    </source>
</evidence>
<comment type="caution">
    <text evidence="3">The sequence shown here is derived from an EMBL/GenBank/DDBJ whole genome shotgun (WGS) entry which is preliminary data.</text>
</comment>
<evidence type="ECO:0000313" key="3">
    <source>
        <dbReference type="EMBL" id="KAK1926327.1"/>
    </source>
</evidence>
<evidence type="ECO:0000256" key="2">
    <source>
        <dbReference type="SAM" id="Phobius"/>
    </source>
</evidence>
<proteinExistence type="predicted"/>
<dbReference type="EMBL" id="JAODAN010000002">
    <property type="protein sequence ID" value="KAK1926327.1"/>
    <property type="molecule type" value="Genomic_DNA"/>
</dbReference>
<accession>A0AAD9FU82</accession>
<name>A0AAD9FU82_PAPLA</name>
<feature type="transmembrane region" description="Helical" evidence="2">
    <location>
        <begin position="39"/>
        <end position="57"/>
    </location>
</feature>
<gene>
    <name evidence="3" type="ORF">DB88DRAFT_481456</name>
</gene>
<evidence type="ECO:0000256" key="1">
    <source>
        <dbReference type="SAM" id="MobiDB-lite"/>
    </source>
</evidence>
<organism evidence="3 4">
    <name type="scientific">Papiliotrema laurentii</name>
    <name type="common">Cryptococcus laurentii</name>
    <dbReference type="NCBI Taxonomy" id="5418"/>
    <lineage>
        <taxon>Eukaryota</taxon>
        <taxon>Fungi</taxon>
        <taxon>Dikarya</taxon>
        <taxon>Basidiomycota</taxon>
        <taxon>Agaricomycotina</taxon>
        <taxon>Tremellomycetes</taxon>
        <taxon>Tremellales</taxon>
        <taxon>Rhynchogastremaceae</taxon>
        <taxon>Papiliotrema</taxon>
    </lineage>
</organism>
<keyword evidence="2" id="KW-0472">Membrane</keyword>
<sequence>MDAIYAQILPHLPPTLQDLLLNPPSLSSPSSFFPLFKAVIPYTQYIIVLVAFYIVYTTVRSIAGYFTRFIRFSLKLGPVIALVGWLMANSGQGGLEEVVQAVKEYTGLAQPAPGGARSPGVERLFGGKTTTGSRKAAGGSKWREPVSSRTRSAKGKTAGKSSGEDLLASVLKSATGGSANGQEEWSDVVKDYVKNAVAKAAGLEWLFGMNEGQQAGTGAGRNR</sequence>
<keyword evidence="2" id="KW-0812">Transmembrane</keyword>
<feature type="region of interest" description="Disordered" evidence="1">
    <location>
        <begin position="111"/>
        <end position="161"/>
    </location>
</feature>
<dbReference type="AlphaFoldDB" id="A0AAD9FU82"/>
<keyword evidence="4" id="KW-1185">Reference proteome</keyword>
<keyword evidence="2" id="KW-1133">Transmembrane helix</keyword>